<dbReference type="SUPFAM" id="SSF53756">
    <property type="entry name" value="UDP-Glycosyltransferase/glycogen phosphorylase"/>
    <property type="match status" value="1"/>
</dbReference>
<dbReference type="RefSeq" id="WP_286055528.1">
    <property type="nucleotide sequence ID" value="NZ_JASVWF010000006.1"/>
</dbReference>
<keyword evidence="1" id="KW-0808">Transferase</keyword>
<dbReference type="PANTHER" id="PTHR46401:SF2">
    <property type="entry name" value="GLYCOSYLTRANSFERASE WBBK-RELATED"/>
    <property type="match status" value="1"/>
</dbReference>
<feature type="domain" description="Glycosyl transferase family 1" evidence="2">
    <location>
        <begin position="157"/>
        <end position="285"/>
    </location>
</feature>
<accession>A0ABT7ME74</accession>
<name>A0ABT7ME74_9PSEU</name>
<dbReference type="PANTHER" id="PTHR46401">
    <property type="entry name" value="GLYCOSYLTRANSFERASE WBBK-RELATED"/>
    <property type="match status" value="1"/>
</dbReference>
<dbReference type="Pfam" id="PF00534">
    <property type="entry name" value="Glycos_transf_1"/>
    <property type="match status" value="1"/>
</dbReference>
<comment type="caution">
    <text evidence="3">The sequence shown here is derived from an EMBL/GenBank/DDBJ whole genome shotgun (WGS) entry which is preliminary data.</text>
</comment>
<evidence type="ECO:0000313" key="4">
    <source>
        <dbReference type="Proteomes" id="UP001231924"/>
    </source>
</evidence>
<gene>
    <name evidence="3" type="ORF">QRT03_23560</name>
</gene>
<proteinExistence type="predicted"/>
<dbReference type="InterPro" id="IPR001296">
    <property type="entry name" value="Glyco_trans_1"/>
</dbReference>
<organism evidence="3 4">
    <name type="scientific">Actinomycetospora termitidis</name>
    <dbReference type="NCBI Taxonomy" id="3053470"/>
    <lineage>
        <taxon>Bacteria</taxon>
        <taxon>Bacillati</taxon>
        <taxon>Actinomycetota</taxon>
        <taxon>Actinomycetes</taxon>
        <taxon>Pseudonocardiales</taxon>
        <taxon>Pseudonocardiaceae</taxon>
        <taxon>Actinomycetospora</taxon>
    </lineage>
</organism>
<evidence type="ECO:0000313" key="3">
    <source>
        <dbReference type="EMBL" id="MDL5158965.1"/>
    </source>
</evidence>
<reference evidence="3 4" key="1">
    <citation type="submission" date="2023-06" db="EMBL/GenBank/DDBJ databases">
        <title>Actinomycetospora Odt1-22.</title>
        <authorList>
            <person name="Supong K."/>
        </authorList>
    </citation>
    <scope>NUCLEOTIDE SEQUENCE [LARGE SCALE GENOMIC DNA]</scope>
    <source>
        <strain evidence="3 4">Odt1-22</strain>
    </source>
</reference>
<dbReference type="EMBL" id="JASVWF010000006">
    <property type="protein sequence ID" value="MDL5158965.1"/>
    <property type="molecule type" value="Genomic_DNA"/>
</dbReference>
<dbReference type="Gene3D" id="3.40.50.2000">
    <property type="entry name" value="Glycogen Phosphorylase B"/>
    <property type="match status" value="1"/>
</dbReference>
<sequence length="335" mass="36287">MTRVLVDARSAGAARLTGWERYARGVASLLAPVPEVQLRVTDPGGLVRRIVDDHVVLPVAASKVGVVHHLTFPPAVVRGPTVMTLHDLVWWTHPETASFGGRHYYTRLAERALQHPDVSVATVSHTVAHEITERFGTPAHVVHPFVVPHLVAPAQRRRPYVLAVGSIEPRKNLARLVSAYERSHLREHTDLVLAGRRAWGHLPPGVELVEAPDDDDLWALLRGASALVLPTLYEGFGMPVIEAQSVGVPVICSDLPVLREVSGGHARFVDPYDVDDIAAALARVPHEGTASDVATMLGIDLGAADHNSTFYGPATTAEQLEKLYRAHGVDIRVSG</sequence>
<evidence type="ECO:0000256" key="1">
    <source>
        <dbReference type="ARBA" id="ARBA00022679"/>
    </source>
</evidence>
<dbReference type="Proteomes" id="UP001231924">
    <property type="component" value="Unassembled WGS sequence"/>
</dbReference>
<evidence type="ECO:0000259" key="2">
    <source>
        <dbReference type="Pfam" id="PF00534"/>
    </source>
</evidence>
<dbReference type="CDD" id="cd03809">
    <property type="entry name" value="GT4_MtfB-like"/>
    <property type="match status" value="1"/>
</dbReference>
<keyword evidence="4" id="KW-1185">Reference proteome</keyword>
<protein>
    <submittedName>
        <fullName evidence="3">Glycosyltransferase family 1 protein</fullName>
    </submittedName>
</protein>